<evidence type="ECO:0000313" key="1">
    <source>
        <dbReference type="EMBL" id="KKN46059.1"/>
    </source>
</evidence>
<dbReference type="AlphaFoldDB" id="A0A0F9QUD6"/>
<proteinExistence type="predicted"/>
<protein>
    <submittedName>
        <fullName evidence="1">Uncharacterized protein</fullName>
    </submittedName>
</protein>
<comment type="caution">
    <text evidence="1">The sequence shown here is derived from an EMBL/GenBank/DDBJ whole genome shotgun (WGS) entry which is preliminary data.</text>
</comment>
<gene>
    <name evidence="1" type="ORF">LCGC14_0676780</name>
</gene>
<organism evidence="1">
    <name type="scientific">marine sediment metagenome</name>
    <dbReference type="NCBI Taxonomy" id="412755"/>
    <lineage>
        <taxon>unclassified sequences</taxon>
        <taxon>metagenomes</taxon>
        <taxon>ecological metagenomes</taxon>
    </lineage>
</organism>
<reference evidence="1" key="1">
    <citation type="journal article" date="2015" name="Nature">
        <title>Complex archaea that bridge the gap between prokaryotes and eukaryotes.</title>
        <authorList>
            <person name="Spang A."/>
            <person name="Saw J.H."/>
            <person name="Jorgensen S.L."/>
            <person name="Zaremba-Niedzwiedzka K."/>
            <person name="Martijn J."/>
            <person name="Lind A.E."/>
            <person name="van Eijk R."/>
            <person name="Schleper C."/>
            <person name="Guy L."/>
            <person name="Ettema T.J."/>
        </authorList>
    </citation>
    <scope>NUCLEOTIDE SEQUENCE</scope>
</reference>
<accession>A0A0F9QUD6</accession>
<sequence length="105" mass="11821">MKEEITKEYIWAEVARLNECDDPVKNEAGAILLASLVVGARNKAIAEFLDIPLYRVRKRSQNLRRNGIWQGAKVDADEWFQEEHGSVSFILASCVADGLMDRKAA</sequence>
<name>A0A0F9QUD6_9ZZZZ</name>
<dbReference type="EMBL" id="LAZR01001352">
    <property type="protein sequence ID" value="KKN46059.1"/>
    <property type="molecule type" value="Genomic_DNA"/>
</dbReference>